<name>A0A4S4M9U2_9AGAM</name>
<evidence type="ECO:0000256" key="1">
    <source>
        <dbReference type="ARBA" id="ARBA00004685"/>
    </source>
</evidence>
<dbReference type="PANTHER" id="PTHR33365:SF11">
    <property type="entry name" value="TAT PATHWAY SIGNAL SEQUENCE"/>
    <property type="match status" value="1"/>
</dbReference>
<evidence type="ECO:0000256" key="2">
    <source>
        <dbReference type="ARBA" id="ARBA00023002"/>
    </source>
</evidence>
<dbReference type="GO" id="GO:0016491">
    <property type="term" value="F:oxidoreductase activity"/>
    <property type="evidence" value="ECO:0007669"/>
    <property type="project" value="UniProtKB-KW"/>
</dbReference>
<proteinExistence type="inferred from homology"/>
<comment type="pathway">
    <text evidence="1">Mycotoxin biosynthesis.</text>
</comment>
<dbReference type="PANTHER" id="PTHR33365">
    <property type="entry name" value="YALI0B05434P"/>
    <property type="match status" value="1"/>
</dbReference>
<reference evidence="4 5" key="1">
    <citation type="submission" date="2019-02" db="EMBL/GenBank/DDBJ databases">
        <title>Genome sequencing of the rare red list fungi Bondarzewia mesenterica.</title>
        <authorList>
            <person name="Buettner E."/>
            <person name="Kellner H."/>
        </authorList>
    </citation>
    <scope>NUCLEOTIDE SEQUENCE [LARGE SCALE GENOMIC DNA]</scope>
    <source>
        <strain evidence="4 5">DSM 108281</strain>
    </source>
</reference>
<dbReference type="Proteomes" id="UP000310158">
    <property type="component" value="Unassembled WGS sequence"/>
</dbReference>
<dbReference type="OrthoDB" id="3687641at2759"/>
<evidence type="ECO:0000256" key="3">
    <source>
        <dbReference type="ARBA" id="ARBA00035112"/>
    </source>
</evidence>
<dbReference type="GO" id="GO:0043386">
    <property type="term" value="P:mycotoxin biosynthetic process"/>
    <property type="evidence" value="ECO:0007669"/>
    <property type="project" value="InterPro"/>
</dbReference>
<evidence type="ECO:0008006" key="6">
    <source>
        <dbReference type="Google" id="ProtNLM"/>
    </source>
</evidence>
<keyword evidence="2" id="KW-0560">Oxidoreductase</keyword>
<dbReference type="EMBL" id="SGPL01000003">
    <property type="protein sequence ID" value="THH21428.1"/>
    <property type="molecule type" value="Genomic_DNA"/>
</dbReference>
<dbReference type="InterPro" id="IPR021765">
    <property type="entry name" value="UstYa-like"/>
</dbReference>
<sequence>MQMRIETSLAAHILWVVGALNVCLTLWRCTIILVPSLTGEKATEVQYTYAGDDYPLYYPIDRLDTIAMTLHESIHFALNSTDSVAHKEWTTISVYPEGFGRARLGPEHRLFVVSFYHQMHCLRQIQLGLLSRDDPIANPHHIQHCLNYLRQTFLCGAADSLEKGDFMKRNYEKDRVGDTLVCRDWEKVYGELGENYERWLGWREKWN</sequence>
<evidence type="ECO:0000313" key="5">
    <source>
        <dbReference type="Proteomes" id="UP000310158"/>
    </source>
</evidence>
<dbReference type="AlphaFoldDB" id="A0A4S4M9U2"/>
<comment type="similarity">
    <text evidence="3">Belongs to the ustYa family.</text>
</comment>
<organism evidence="4 5">
    <name type="scientific">Bondarzewia mesenterica</name>
    <dbReference type="NCBI Taxonomy" id="1095465"/>
    <lineage>
        <taxon>Eukaryota</taxon>
        <taxon>Fungi</taxon>
        <taxon>Dikarya</taxon>
        <taxon>Basidiomycota</taxon>
        <taxon>Agaricomycotina</taxon>
        <taxon>Agaricomycetes</taxon>
        <taxon>Russulales</taxon>
        <taxon>Bondarzewiaceae</taxon>
        <taxon>Bondarzewia</taxon>
    </lineage>
</organism>
<protein>
    <recommendedName>
        <fullName evidence="6">Oxidase ustYa</fullName>
    </recommendedName>
</protein>
<evidence type="ECO:0000313" key="4">
    <source>
        <dbReference type="EMBL" id="THH21428.1"/>
    </source>
</evidence>
<keyword evidence="5" id="KW-1185">Reference proteome</keyword>
<comment type="caution">
    <text evidence="4">The sequence shown here is derived from an EMBL/GenBank/DDBJ whole genome shotgun (WGS) entry which is preliminary data.</text>
</comment>
<gene>
    <name evidence="4" type="ORF">EW146_g150</name>
</gene>
<accession>A0A4S4M9U2</accession>
<dbReference type="Pfam" id="PF11807">
    <property type="entry name" value="UstYa"/>
    <property type="match status" value="1"/>
</dbReference>